<accession>A0A1V0N3V0</accession>
<dbReference type="Gene3D" id="3.40.50.2000">
    <property type="entry name" value="Glycogen Phosphorylase B"/>
    <property type="match status" value="2"/>
</dbReference>
<dbReference type="KEGG" id="fai:FAD_0871"/>
<protein>
    <submittedName>
        <fullName evidence="3">Glycosyltransferase group 1</fullName>
    </submittedName>
</protein>
<evidence type="ECO:0000256" key="1">
    <source>
        <dbReference type="ARBA" id="ARBA00022679"/>
    </source>
</evidence>
<proteinExistence type="predicted"/>
<gene>
    <name evidence="3" type="ORF">FAD_0871</name>
</gene>
<evidence type="ECO:0000313" key="3">
    <source>
        <dbReference type="EMBL" id="ARD84765.1"/>
    </source>
</evidence>
<sequence>MVITIHDIIPFHRNVENDNMMENIKQHFIKKYIREYMKYDNIVTLTSHIKNQIISEFNVNEKNITVIPPYIPDSFFPLSGKEQLRKELGLPLDKRLILSISSDQPRKNLQMVKRVMANLDDSFKLVRVGTPIGDSITFNNVDIVKLNKIYNASDMLFLPTKEEGFGYPVVEAFSTGLPVLSSNIDVLKEVTNGAALLINPEELKENVEGVYSIMDNHEYYTKKGYERAKYYSSSAVKKQLVSYYNSIQ</sequence>
<keyword evidence="1 3" id="KW-0808">Transferase</keyword>
<dbReference type="Pfam" id="PF00534">
    <property type="entry name" value="Glycos_transf_1"/>
    <property type="match status" value="1"/>
</dbReference>
<organism evidence="3 4">
    <name type="scientific">Ferroplasma acidiphilum</name>
    <dbReference type="NCBI Taxonomy" id="74969"/>
    <lineage>
        <taxon>Archaea</taxon>
        <taxon>Methanobacteriati</taxon>
        <taxon>Thermoplasmatota</taxon>
        <taxon>Thermoplasmata</taxon>
        <taxon>Thermoplasmatales</taxon>
        <taxon>Ferroplasmaceae</taxon>
        <taxon>Ferroplasma</taxon>
    </lineage>
</organism>
<dbReference type="SUPFAM" id="SSF53756">
    <property type="entry name" value="UDP-Glycosyltransferase/glycogen phosphorylase"/>
    <property type="match status" value="1"/>
</dbReference>
<dbReference type="InterPro" id="IPR001296">
    <property type="entry name" value="Glyco_trans_1"/>
</dbReference>
<evidence type="ECO:0000259" key="2">
    <source>
        <dbReference type="Pfam" id="PF00534"/>
    </source>
</evidence>
<evidence type="ECO:0000313" key="4">
    <source>
        <dbReference type="Proteomes" id="UP000192050"/>
    </source>
</evidence>
<feature type="domain" description="Glycosyl transferase family 1" evidence="2">
    <location>
        <begin position="81"/>
        <end position="222"/>
    </location>
</feature>
<dbReference type="EMBL" id="CP015363">
    <property type="protein sequence ID" value="ARD84765.1"/>
    <property type="molecule type" value="Genomic_DNA"/>
</dbReference>
<dbReference type="AlphaFoldDB" id="A0A1V0N3V0"/>
<dbReference type="STRING" id="74969.FAD_0871"/>
<dbReference type="PANTHER" id="PTHR46401:SF2">
    <property type="entry name" value="GLYCOSYLTRANSFERASE WBBK-RELATED"/>
    <property type="match status" value="1"/>
</dbReference>
<dbReference type="Proteomes" id="UP000192050">
    <property type="component" value="Chromosome"/>
</dbReference>
<reference evidence="3 4" key="1">
    <citation type="submission" date="2011-10" db="EMBL/GenBank/DDBJ databases">
        <title>Metabolic and evolutionary patterns in the extreme acidophile Ferroplasma acidiphilum.</title>
        <authorList>
            <person name="Golyshina O.V."/>
            <person name="Kozyavkin S.A."/>
            <person name="Tatusov R.L."/>
            <person name="Slesarev A.I."/>
            <person name="Golyshin P.N."/>
        </authorList>
    </citation>
    <scope>NUCLEOTIDE SEQUENCE [LARGE SCALE GENOMIC DNA]</scope>
    <source>
        <strain evidence="4">Y</strain>
    </source>
</reference>
<dbReference type="PANTHER" id="PTHR46401">
    <property type="entry name" value="GLYCOSYLTRANSFERASE WBBK-RELATED"/>
    <property type="match status" value="1"/>
</dbReference>
<keyword evidence="4" id="KW-1185">Reference proteome</keyword>
<dbReference type="GO" id="GO:0016757">
    <property type="term" value="F:glycosyltransferase activity"/>
    <property type="evidence" value="ECO:0007669"/>
    <property type="project" value="InterPro"/>
</dbReference>
<name>A0A1V0N3V0_9ARCH</name>